<accession>A0ABV1E459</accession>
<dbReference type="RefSeq" id="WP_349220881.1">
    <property type="nucleotide sequence ID" value="NZ_JBBMFD010000033.1"/>
</dbReference>
<reference evidence="1 2" key="1">
    <citation type="submission" date="2024-03" db="EMBL/GenBank/DDBJ databases">
        <title>Human intestinal bacterial collection.</title>
        <authorList>
            <person name="Pauvert C."/>
            <person name="Hitch T.C.A."/>
            <person name="Clavel T."/>
        </authorList>
    </citation>
    <scope>NUCLEOTIDE SEQUENCE [LARGE SCALE GENOMIC DNA]</scope>
    <source>
        <strain evidence="1 2">CLA-JM-H44</strain>
    </source>
</reference>
<sequence>MSSVSKLAELEETLSCVLDEVEASCEEALLAAALQIGAEAVSRAPAKTGALRESARLTADGVPFAVGQKDGKMKMLDGARPRGARQVTLSFDAPYAAQVHEHTEISHVVGEAKFLERAALSGRERLIREIKRAINAEREDD</sequence>
<dbReference type="EMBL" id="JBBMFD010000033">
    <property type="protein sequence ID" value="MEQ2441659.1"/>
    <property type="molecule type" value="Genomic_DNA"/>
</dbReference>
<evidence type="ECO:0000313" key="2">
    <source>
        <dbReference type="Proteomes" id="UP001489509"/>
    </source>
</evidence>
<dbReference type="Proteomes" id="UP001489509">
    <property type="component" value="Unassembled WGS sequence"/>
</dbReference>
<protein>
    <recommendedName>
        <fullName evidence="3">HK97 gp10 family phage protein</fullName>
    </recommendedName>
</protein>
<name>A0ABV1E459_9FIRM</name>
<gene>
    <name evidence="1" type="ORF">WMO26_12550</name>
</gene>
<evidence type="ECO:0008006" key="3">
    <source>
        <dbReference type="Google" id="ProtNLM"/>
    </source>
</evidence>
<proteinExistence type="predicted"/>
<evidence type="ECO:0000313" key="1">
    <source>
        <dbReference type="EMBL" id="MEQ2441659.1"/>
    </source>
</evidence>
<keyword evidence="2" id="KW-1185">Reference proteome</keyword>
<organism evidence="1 2">
    <name type="scientific">Solibaculum intestinale</name>
    <dbReference type="NCBI Taxonomy" id="3133165"/>
    <lineage>
        <taxon>Bacteria</taxon>
        <taxon>Bacillati</taxon>
        <taxon>Bacillota</taxon>
        <taxon>Clostridia</taxon>
        <taxon>Eubacteriales</taxon>
        <taxon>Oscillospiraceae</taxon>
        <taxon>Solibaculum</taxon>
    </lineage>
</organism>
<comment type="caution">
    <text evidence="1">The sequence shown here is derived from an EMBL/GenBank/DDBJ whole genome shotgun (WGS) entry which is preliminary data.</text>
</comment>